<dbReference type="GO" id="GO:0022857">
    <property type="term" value="F:transmembrane transporter activity"/>
    <property type="evidence" value="ECO:0007669"/>
    <property type="project" value="InterPro"/>
</dbReference>
<dbReference type="PRINTS" id="PR01036">
    <property type="entry name" value="TCRTETB"/>
</dbReference>
<gene>
    <name evidence="9" type="ORF">VV02_19040</name>
</gene>
<dbReference type="InterPro" id="IPR036259">
    <property type="entry name" value="MFS_trans_sf"/>
</dbReference>
<feature type="transmembrane region" description="Helical" evidence="7">
    <location>
        <begin position="418"/>
        <end position="434"/>
    </location>
</feature>
<evidence type="ECO:0000256" key="1">
    <source>
        <dbReference type="ARBA" id="ARBA00004651"/>
    </source>
</evidence>
<evidence type="ECO:0000256" key="2">
    <source>
        <dbReference type="ARBA" id="ARBA00022448"/>
    </source>
</evidence>
<dbReference type="PANTHER" id="PTHR42718">
    <property type="entry name" value="MAJOR FACILITATOR SUPERFAMILY MULTIDRUG TRANSPORTER MFSC"/>
    <property type="match status" value="1"/>
</dbReference>
<dbReference type="CDD" id="cd17321">
    <property type="entry name" value="MFS_MMR_MDR_like"/>
    <property type="match status" value="1"/>
</dbReference>
<feature type="transmembrane region" description="Helical" evidence="7">
    <location>
        <begin position="151"/>
        <end position="171"/>
    </location>
</feature>
<dbReference type="KEGG" id="lmoi:VV02_19040"/>
<feature type="transmembrane region" description="Helical" evidence="7">
    <location>
        <begin position="238"/>
        <end position="260"/>
    </location>
</feature>
<dbReference type="SUPFAM" id="SSF103473">
    <property type="entry name" value="MFS general substrate transporter"/>
    <property type="match status" value="1"/>
</dbReference>
<feature type="transmembrane region" description="Helical" evidence="7">
    <location>
        <begin position="281"/>
        <end position="301"/>
    </location>
</feature>
<feature type="transmembrane region" description="Helical" evidence="7">
    <location>
        <begin position="123"/>
        <end position="144"/>
    </location>
</feature>
<feature type="transmembrane region" description="Helical" evidence="7">
    <location>
        <begin position="66"/>
        <end position="86"/>
    </location>
</feature>
<evidence type="ECO:0000259" key="8">
    <source>
        <dbReference type="PROSITE" id="PS50850"/>
    </source>
</evidence>
<feature type="transmembrane region" description="Helical" evidence="7">
    <location>
        <begin position="183"/>
        <end position="202"/>
    </location>
</feature>
<feature type="transmembrane region" description="Helical" evidence="7">
    <location>
        <begin position="93"/>
        <end position="111"/>
    </location>
</feature>
<comment type="subcellular location">
    <subcellularLocation>
        <location evidence="1">Cell membrane</location>
        <topology evidence="1">Multi-pass membrane protein</topology>
    </subcellularLocation>
</comment>
<accession>A0A0K1JL60</accession>
<dbReference type="PROSITE" id="PS50850">
    <property type="entry name" value="MFS"/>
    <property type="match status" value="1"/>
</dbReference>
<dbReference type="NCBIfam" id="TIGR00711">
    <property type="entry name" value="efflux_EmrB"/>
    <property type="match status" value="1"/>
</dbReference>
<dbReference type="GO" id="GO:0005886">
    <property type="term" value="C:plasma membrane"/>
    <property type="evidence" value="ECO:0007669"/>
    <property type="project" value="UniProtKB-SubCell"/>
</dbReference>
<keyword evidence="4 7" id="KW-0812">Transmembrane</keyword>
<keyword evidence="10" id="KW-1185">Reference proteome</keyword>
<sequence length="501" mass="51089">MGTATVDRPADAGSPPASARRRVPIWLVLLATSLPMFMATLDNLVMTSALPVISTDLHPSIGQLQWFMNAYTLAFATLMLPAATLGDRLGRRRMFLGGIAVFTLASIASALSTSPETLIAARAVQGAGAAAILPLSLTLLAGAVPVAKRPLAIGIWGGVTGLGVALGPVVGGAVVEGISWQSIFWINVPVGMLAVPLVLWVLDESFGRRSRLDVLGVLLGGAGIFAGVWAIVHGNDDGWTSASVLGTLAVSAAALGAFVVRERRVSYAAMPTRLFRSRSFAMANVIALAFSIGMFGAVFLLSQYLQIVLGYSPLEAGIRTLPWTAAPMVVAPIAGMLAPRVGVRPLLTIGLILQAAALGYLALVITPGAGYTEQIPGLILAGVGMGLTFAPSATAVLSDMAEADHATASSVNATVREIGVSLGVAVLTAVFLAADGHLTPTGYADALRPALLVGMVSVALGIIPALLLPGKKAAAESSYAQVTAAPAEATAAEVPVAAAQV</sequence>
<feature type="transmembrane region" description="Helical" evidence="7">
    <location>
        <begin position="25"/>
        <end position="46"/>
    </location>
</feature>
<evidence type="ECO:0000256" key="5">
    <source>
        <dbReference type="ARBA" id="ARBA00022989"/>
    </source>
</evidence>
<feature type="transmembrane region" description="Helical" evidence="7">
    <location>
        <begin position="346"/>
        <end position="365"/>
    </location>
</feature>
<evidence type="ECO:0000256" key="4">
    <source>
        <dbReference type="ARBA" id="ARBA00022692"/>
    </source>
</evidence>
<name>A0A0K1JL60_9MICO</name>
<keyword evidence="6 7" id="KW-0472">Membrane</keyword>
<dbReference type="Gene3D" id="1.20.1720.10">
    <property type="entry name" value="Multidrug resistance protein D"/>
    <property type="match status" value="1"/>
</dbReference>
<dbReference type="OrthoDB" id="7375466at2"/>
<dbReference type="AlphaFoldDB" id="A0A0K1JL60"/>
<feature type="transmembrane region" description="Helical" evidence="7">
    <location>
        <begin position="377"/>
        <end position="397"/>
    </location>
</feature>
<evidence type="ECO:0000256" key="7">
    <source>
        <dbReference type="SAM" id="Phobius"/>
    </source>
</evidence>
<dbReference type="InterPro" id="IPR011701">
    <property type="entry name" value="MFS"/>
</dbReference>
<evidence type="ECO:0000313" key="9">
    <source>
        <dbReference type="EMBL" id="AKU17451.1"/>
    </source>
</evidence>
<feature type="transmembrane region" description="Helical" evidence="7">
    <location>
        <begin position="446"/>
        <end position="468"/>
    </location>
</feature>
<dbReference type="STRING" id="571913.VV02_19040"/>
<evidence type="ECO:0000313" key="10">
    <source>
        <dbReference type="Proteomes" id="UP000066480"/>
    </source>
</evidence>
<proteinExistence type="predicted"/>
<dbReference type="InterPro" id="IPR004638">
    <property type="entry name" value="EmrB-like"/>
</dbReference>
<keyword evidence="5 7" id="KW-1133">Transmembrane helix</keyword>
<keyword evidence="2" id="KW-0813">Transport</keyword>
<organism evidence="9 10">
    <name type="scientific">Luteipulveratus mongoliensis</name>
    <dbReference type="NCBI Taxonomy" id="571913"/>
    <lineage>
        <taxon>Bacteria</taxon>
        <taxon>Bacillati</taxon>
        <taxon>Actinomycetota</taxon>
        <taxon>Actinomycetes</taxon>
        <taxon>Micrococcales</taxon>
        <taxon>Dermacoccaceae</taxon>
        <taxon>Luteipulveratus</taxon>
    </lineage>
</organism>
<dbReference type="EMBL" id="CP011112">
    <property type="protein sequence ID" value="AKU17451.1"/>
    <property type="molecule type" value="Genomic_DNA"/>
</dbReference>
<dbReference type="PANTHER" id="PTHR42718:SF42">
    <property type="entry name" value="EXPORT PROTEIN"/>
    <property type="match status" value="1"/>
</dbReference>
<feature type="transmembrane region" description="Helical" evidence="7">
    <location>
        <begin position="321"/>
        <end position="339"/>
    </location>
</feature>
<protein>
    <submittedName>
        <fullName evidence="9">Major facilitator transporter</fullName>
    </submittedName>
</protein>
<evidence type="ECO:0000256" key="6">
    <source>
        <dbReference type="ARBA" id="ARBA00023136"/>
    </source>
</evidence>
<keyword evidence="3" id="KW-1003">Cell membrane</keyword>
<dbReference type="PATRIC" id="fig|571913.6.peg.3857"/>
<dbReference type="Pfam" id="PF07690">
    <property type="entry name" value="MFS_1"/>
    <property type="match status" value="1"/>
</dbReference>
<dbReference type="Gene3D" id="1.20.1250.20">
    <property type="entry name" value="MFS general substrate transporter like domains"/>
    <property type="match status" value="1"/>
</dbReference>
<reference evidence="9 10" key="1">
    <citation type="submission" date="2015-03" db="EMBL/GenBank/DDBJ databases">
        <title>Luteipulveratus halotolerans sp. nov., a novel actinobacterium (Dermacoccaceae) from Sarawak, Malaysia.</title>
        <authorList>
            <person name="Juboi H."/>
            <person name="Basik A."/>
            <person name="Shamsul S.S."/>
            <person name="Arnold P."/>
            <person name="Schmitt E.K."/>
            <person name="Sanglier J.-J."/>
            <person name="Yeo T."/>
        </authorList>
    </citation>
    <scope>NUCLEOTIDE SEQUENCE [LARGE SCALE GENOMIC DNA]</scope>
    <source>
        <strain evidence="9 10">MN07-A0370</strain>
    </source>
</reference>
<dbReference type="Proteomes" id="UP000066480">
    <property type="component" value="Chromosome"/>
</dbReference>
<dbReference type="InterPro" id="IPR020846">
    <property type="entry name" value="MFS_dom"/>
</dbReference>
<feature type="transmembrane region" description="Helical" evidence="7">
    <location>
        <begin position="214"/>
        <end position="232"/>
    </location>
</feature>
<evidence type="ECO:0000256" key="3">
    <source>
        <dbReference type="ARBA" id="ARBA00022475"/>
    </source>
</evidence>
<dbReference type="RefSeq" id="WP_052594046.1">
    <property type="nucleotide sequence ID" value="NZ_CP011112.1"/>
</dbReference>
<feature type="domain" description="Major facilitator superfamily (MFS) profile" evidence="8">
    <location>
        <begin position="28"/>
        <end position="472"/>
    </location>
</feature>